<evidence type="ECO:0000313" key="7">
    <source>
        <dbReference type="EMBL" id="QVE48657.1"/>
    </source>
</evidence>
<evidence type="ECO:0000313" key="8">
    <source>
        <dbReference type="Proteomes" id="UP000680625"/>
    </source>
</evidence>
<keyword evidence="3 6" id="KW-0694">RNA-binding</keyword>
<protein>
    <recommendedName>
        <fullName evidence="6">Small ribosomal subunit protein uS17</fullName>
    </recommendedName>
</protein>
<organism evidence="7 8">
    <name type="scientific">Chlamydia crocodili</name>
    <dbReference type="NCBI Taxonomy" id="2766982"/>
    <lineage>
        <taxon>Bacteria</taxon>
        <taxon>Pseudomonadati</taxon>
        <taxon>Chlamydiota</taxon>
        <taxon>Chlamydiia</taxon>
        <taxon>Chlamydiales</taxon>
        <taxon>Chlamydiaceae</taxon>
        <taxon>Chlamydia/Chlamydophila group</taxon>
        <taxon>Chlamydia</taxon>
    </lineage>
</organism>
<comment type="similarity">
    <text evidence="1 6">Belongs to the universal ribosomal protein uS17 family.</text>
</comment>
<dbReference type="Proteomes" id="UP000680625">
    <property type="component" value="Chromosome"/>
</dbReference>
<evidence type="ECO:0000256" key="6">
    <source>
        <dbReference type="HAMAP-Rule" id="MF_01345"/>
    </source>
</evidence>
<dbReference type="PANTHER" id="PTHR10744:SF1">
    <property type="entry name" value="SMALL RIBOSOMAL SUBUNIT PROTEIN US17M"/>
    <property type="match status" value="1"/>
</dbReference>
<comment type="subunit">
    <text evidence="6">Part of the 30S ribosomal subunit.</text>
</comment>
<gene>
    <name evidence="6 7" type="primary">rpsQ</name>
    <name evidence="7" type="ORF">H9Q19_02935</name>
</gene>
<keyword evidence="2 6" id="KW-0699">rRNA-binding</keyword>
<comment type="function">
    <text evidence="6">One of the primary rRNA binding proteins, it binds specifically to the 5'-end of 16S ribosomal RNA.</text>
</comment>
<name>A0ABX8CHJ4_9CHLA</name>
<sequence length="83" mass="9574">MASEARGLRKTKVGVVVSSKMDKTVVVRVERIFSHPQYAKVVRDSKKYYAHNGLDVSEGDKVKIQETRPMSKLKRWRVVERIS</sequence>
<evidence type="ECO:0000256" key="3">
    <source>
        <dbReference type="ARBA" id="ARBA00022884"/>
    </source>
</evidence>
<dbReference type="PANTHER" id="PTHR10744">
    <property type="entry name" value="40S RIBOSOMAL PROTEIN S11 FAMILY MEMBER"/>
    <property type="match status" value="1"/>
</dbReference>
<evidence type="ECO:0000256" key="5">
    <source>
        <dbReference type="ARBA" id="ARBA00023274"/>
    </source>
</evidence>
<proteinExistence type="inferred from homology"/>
<dbReference type="InterPro" id="IPR000266">
    <property type="entry name" value="Ribosomal_uS17"/>
</dbReference>
<dbReference type="InterPro" id="IPR019984">
    <property type="entry name" value="Ribosomal_uS17_bact/chlr"/>
</dbReference>
<keyword evidence="5 6" id="KW-0687">Ribonucleoprotein</keyword>
<dbReference type="EMBL" id="CP060791">
    <property type="protein sequence ID" value="QVE48657.1"/>
    <property type="molecule type" value="Genomic_DNA"/>
</dbReference>
<evidence type="ECO:0000256" key="2">
    <source>
        <dbReference type="ARBA" id="ARBA00022730"/>
    </source>
</evidence>
<dbReference type="NCBIfam" id="NF004123">
    <property type="entry name" value="PRK05610.1"/>
    <property type="match status" value="1"/>
</dbReference>
<dbReference type="PRINTS" id="PR00973">
    <property type="entry name" value="RIBOSOMALS17"/>
</dbReference>
<dbReference type="NCBIfam" id="TIGR03635">
    <property type="entry name" value="uS17_bact"/>
    <property type="match status" value="1"/>
</dbReference>
<dbReference type="HAMAP" id="MF_01345_B">
    <property type="entry name" value="Ribosomal_uS17_B"/>
    <property type="match status" value="1"/>
</dbReference>
<reference evidence="7 8" key="1">
    <citation type="submission" date="2020-08" db="EMBL/GenBank/DDBJ databases">
        <title>Isolation and characterization of novel Chlamydia from Siamese crocodiles (Crocodylus siamensis).</title>
        <authorList>
            <person name="Sariya L."/>
        </authorList>
    </citation>
    <scope>NUCLEOTIDE SEQUENCE [LARGE SCALE GENOMIC DNA]</scope>
    <source>
        <strain evidence="7 8">No. 12</strain>
    </source>
</reference>
<dbReference type="Pfam" id="PF00366">
    <property type="entry name" value="Ribosomal_S17"/>
    <property type="match status" value="1"/>
</dbReference>
<keyword evidence="4 6" id="KW-0689">Ribosomal protein</keyword>
<evidence type="ECO:0000256" key="4">
    <source>
        <dbReference type="ARBA" id="ARBA00022980"/>
    </source>
</evidence>
<dbReference type="RefSeq" id="WP_213240144.1">
    <property type="nucleotide sequence ID" value="NZ_CP060791.1"/>
</dbReference>
<accession>A0ABX8CHJ4</accession>
<dbReference type="SUPFAM" id="SSF50249">
    <property type="entry name" value="Nucleic acid-binding proteins"/>
    <property type="match status" value="1"/>
</dbReference>
<keyword evidence="8" id="KW-1185">Reference proteome</keyword>
<dbReference type="GeneID" id="301704552"/>
<dbReference type="GO" id="GO:0005840">
    <property type="term" value="C:ribosome"/>
    <property type="evidence" value="ECO:0007669"/>
    <property type="project" value="UniProtKB-KW"/>
</dbReference>
<dbReference type="Gene3D" id="2.40.50.140">
    <property type="entry name" value="Nucleic acid-binding proteins"/>
    <property type="match status" value="1"/>
</dbReference>
<dbReference type="InterPro" id="IPR012340">
    <property type="entry name" value="NA-bd_OB-fold"/>
</dbReference>
<dbReference type="CDD" id="cd00364">
    <property type="entry name" value="Ribosomal_uS17"/>
    <property type="match status" value="1"/>
</dbReference>
<evidence type="ECO:0000256" key="1">
    <source>
        <dbReference type="ARBA" id="ARBA00010254"/>
    </source>
</evidence>